<evidence type="ECO:0000256" key="2">
    <source>
        <dbReference type="ARBA" id="ARBA00023125"/>
    </source>
</evidence>
<dbReference type="InterPro" id="IPR003313">
    <property type="entry name" value="AraC-bd"/>
</dbReference>
<evidence type="ECO:0000313" key="6">
    <source>
        <dbReference type="Proteomes" id="UP000768567"/>
    </source>
</evidence>
<dbReference type="Pfam" id="PF12833">
    <property type="entry name" value="HTH_18"/>
    <property type="match status" value="1"/>
</dbReference>
<dbReference type="InterPro" id="IPR037923">
    <property type="entry name" value="HTH-like"/>
</dbReference>
<feature type="domain" description="HTH araC/xylS-type" evidence="4">
    <location>
        <begin position="193"/>
        <end position="291"/>
    </location>
</feature>
<proteinExistence type="predicted"/>
<name>A0ABR9R1U9_9FIRM</name>
<gene>
    <name evidence="5" type="ORF">INF35_04795</name>
</gene>
<dbReference type="PANTHER" id="PTHR43280">
    <property type="entry name" value="ARAC-FAMILY TRANSCRIPTIONAL REGULATOR"/>
    <property type="match status" value="1"/>
</dbReference>
<sequence length="292" mass="33290">MDQDALFSDAGSVRSRRILYTPSPFARANLVHLQETGRLTATAAHTSRRERLQSFLCFVVCAGSGQLVYDGQHFPLKAGDVVFLDCRRPYAHSTGGSAGELWTLQWCHFYGPCVAAIYEKYCERGGRPVFHPADAGRFSELMSQVYAAAGNDDYIRDMWLNEKLNTLLALLMAESWQPASLRNPRRPARRDVAPVREYLEEHCTEKIALESVAEHFFLNKHYLARLFKEQYGVSVNSYLTQVRITRAKQMLRFTDKAVSVIAAECGLEDANYFSRVFKKVEGVTPKQYRELW</sequence>
<dbReference type="EMBL" id="JADCKC010000001">
    <property type="protein sequence ID" value="MBE5037099.1"/>
    <property type="molecule type" value="Genomic_DNA"/>
</dbReference>
<dbReference type="Proteomes" id="UP000768567">
    <property type="component" value="Unassembled WGS sequence"/>
</dbReference>
<evidence type="ECO:0000256" key="1">
    <source>
        <dbReference type="ARBA" id="ARBA00023015"/>
    </source>
</evidence>
<dbReference type="PANTHER" id="PTHR43280:SF28">
    <property type="entry name" value="HTH-TYPE TRANSCRIPTIONAL ACTIVATOR RHAS"/>
    <property type="match status" value="1"/>
</dbReference>
<dbReference type="Gene3D" id="2.60.120.280">
    <property type="entry name" value="Regulatory protein AraC"/>
    <property type="match status" value="1"/>
</dbReference>
<evidence type="ECO:0000313" key="5">
    <source>
        <dbReference type="EMBL" id="MBE5037099.1"/>
    </source>
</evidence>
<evidence type="ECO:0000256" key="3">
    <source>
        <dbReference type="ARBA" id="ARBA00023163"/>
    </source>
</evidence>
<dbReference type="Pfam" id="PF02311">
    <property type="entry name" value="AraC_binding"/>
    <property type="match status" value="1"/>
</dbReference>
<dbReference type="InterPro" id="IPR009057">
    <property type="entry name" value="Homeodomain-like_sf"/>
</dbReference>
<dbReference type="SMART" id="SM00342">
    <property type="entry name" value="HTH_ARAC"/>
    <property type="match status" value="1"/>
</dbReference>
<comment type="caution">
    <text evidence="5">The sequence shown here is derived from an EMBL/GenBank/DDBJ whole genome shotgun (WGS) entry which is preliminary data.</text>
</comment>
<dbReference type="Gene3D" id="1.10.10.60">
    <property type="entry name" value="Homeodomain-like"/>
    <property type="match status" value="2"/>
</dbReference>
<keyword evidence="1" id="KW-0805">Transcription regulation</keyword>
<keyword evidence="3" id="KW-0804">Transcription</keyword>
<dbReference type="InterPro" id="IPR018060">
    <property type="entry name" value="HTH_AraC"/>
</dbReference>
<keyword evidence="6" id="KW-1185">Reference proteome</keyword>
<dbReference type="InterPro" id="IPR018062">
    <property type="entry name" value="HTH_AraC-typ_CS"/>
</dbReference>
<accession>A0ABR9R1U9</accession>
<dbReference type="SUPFAM" id="SSF51215">
    <property type="entry name" value="Regulatory protein AraC"/>
    <property type="match status" value="1"/>
</dbReference>
<dbReference type="PROSITE" id="PS01124">
    <property type="entry name" value="HTH_ARAC_FAMILY_2"/>
    <property type="match status" value="1"/>
</dbReference>
<dbReference type="PRINTS" id="PR00032">
    <property type="entry name" value="HTHARAC"/>
</dbReference>
<dbReference type="PROSITE" id="PS00041">
    <property type="entry name" value="HTH_ARAC_FAMILY_1"/>
    <property type="match status" value="1"/>
</dbReference>
<keyword evidence="2" id="KW-0238">DNA-binding</keyword>
<dbReference type="RefSeq" id="WP_193500353.1">
    <property type="nucleotide sequence ID" value="NZ_JADCKC010000001.1"/>
</dbReference>
<reference evidence="5 6" key="1">
    <citation type="submission" date="2020-10" db="EMBL/GenBank/DDBJ databases">
        <title>ChiBAC.</title>
        <authorList>
            <person name="Zenner C."/>
            <person name="Hitch T.C.A."/>
            <person name="Clavel T."/>
        </authorList>
    </citation>
    <scope>NUCLEOTIDE SEQUENCE [LARGE SCALE GENOMIC DNA]</scope>
    <source>
        <strain evidence="5 6">DSM 109015</strain>
    </source>
</reference>
<dbReference type="InterPro" id="IPR020449">
    <property type="entry name" value="Tscrpt_reg_AraC-type_HTH"/>
</dbReference>
<evidence type="ECO:0000259" key="4">
    <source>
        <dbReference type="PROSITE" id="PS01124"/>
    </source>
</evidence>
<organism evidence="5 6">
    <name type="scientific">Gemmiger gallinarum</name>
    <dbReference type="NCBI Taxonomy" id="2779354"/>
    <lineage>
        <taxon>Bacteria</taxon>
        <taxon>Bacillati</taxon>
        <taxon>Bacillota</taxon>
        <taxon>Clostridia</taxon>
        <taxon>Eubacteriales</taxon>
        <taxon>Gemmiger</taxon>
    </lineage>
</organism>
<protein>
    <submittedName>
        <fullName evidence="5">Helix-turn-helix transcriptional regulator</fullName>
    </submittedName>
</protein>
<dbReference type="SUPFAM" id="SSF46689">
    <property type="entry name" value="Homeodomain-like"/>
    <property type="match status" value="2"/>
</dbReference>